<reference evidence="2 3" key="1">
    <citation type="submission" date="2018-05" db="EMBL/GenBank/DDBJ databases">
        <authorList>
            <person name="Zhang Y.-J."/>
        </authorList>
    </citation>
    <scope>NUCLEOTIDE SEQUENCE [LARGE SCALE GENOMIC DNA]</scope>
    <source>
        <strain evidence="2 3">CY04</strain>
    </source>
</reference>
<evidence type="ECO:0000313" key="3">
    <source>
        <dbReference type="Proteomes" id="UP001429564"/>
    </source>
</evidence>
<dbReference type="PROSITE" id="PS50231">
    <property type="entry name" value="RICIN_B_LECTIN"/>
    <property type="match status" value="1"/>
</dbReference>
<accession>A0ABX0WA91</accession>
<comment type="caution">
    <text evidence="2">The sequence shown here is derived from an EMBL/GenBank/DDBJ whole genome shotgun (WGS) entry which is preliminary data.</text>
</comment>
<evidence type="ECO:0000256" key="1">
    <source>
        <dbReference type="SAM" id="SignalP"/>
    </source>
</evidence>
<name>A0ABX0WA91_9RHOB</name>
<keyword evidence="1" id="KW-0732">Signal</keyword>
<organism evidence="2 3">
    <name type="scientific">Parasedimentitalea denitrificans</name>
    <dbReference type="NCBI Taxonomy" id="2211118"/>
    <lineage>
        <taxon>Bacteria</taxon>
        <taxon>Pseudomonadati</taxon>
        <taxon>Pseudomonadota</taxon>
        <taxon>Alphaproteobacteria</taxon>
        <taxon>Rhodobacterales</taxon>
        <taxon>Paracoccaceae</taxon>
        <taxon>Parasedimentitalea</taxon>
    </lineage>
</organism>
<dbReference type="Proteomes" id="UP001429564">
    <property type="component" value="Unassembled WGS sequence"/>
</dbReference>
<dbReference type="InterPro" id="IPR035992">
    <property type="entry name" value="Ricin_B-like_lectins"/>
</dbReference>
<dbReference type="RefSeq" id="WP_167685165.1">
    <property type="nucleotide sequence ID" value="NZ_QHLQ01000018.1"/>
</dbReference>
<evidence type="ECO:0000313" key="2">
    <source>
        <dbReference type="EMBL" id="NIZ62542.1"/>
    </source>
</evidence>
<gene>
    <name evidence="2" type="ORF">DL239_16340</name>
</gene>
<dbReference type="SUPFAM" id="SSF50370">
    <property type="entry name" value="Ricin B-like lectins"/>
    <property type="match status" value="1"/>
</dbReference>
<proteinExistence type="predicted"/>
<feature type="chain" id="PRO_5045263953" description="Ricin B lectin domain-containing protein" evidence="1">
    <location>
        <begin position="23"/>
        <end position="170"/>
    </location>
</feature>
<keyword evidence="3" id="KW-1185">Reference proteome</keyword>
<feature type="signal peptide" evidence="1">
    <location>
        <begin position="1"/>
        <end position="22"/>
    </location>
</feature>
<dbReference type="Gene3D" id="2.80.10.50">
    <property type="match status" value="1"/>
</dbReference>
<sequence length="170" mass="18220">MKTIVTLCSGIFAALAVLPVQAAPPELRTPSPVIYLADNLDEADRLGWCIDTLGRGLSDQLHAHSCKPQGGDVQFSFEPETGHIKSVAFDNLCASYSGTLPLGLVACEDAASQAFVYDEPTMTFRPESDQDNCLVVGDASRSAGPFMSRTLGVVSCEQVDDLLKTWVIKP</sequence>
<evidence type="ECO:0008006" key="4">
    <source>
        <dbReference type="Google" id="ProtNLM"/>
    </source>
</evidence>
<dbReference type="EMBL" id="QHLQ01000018">
    <property type="protein sequence ID" value="NIZ62542.1"/>
    <property type="molecule type" value="Genomic_DNA"/>
</dbReference>
<protein>
    <recommendedName>
        <fullName evidence="4">Ricin B lectin domain-containing protein</fullName>
    </recommendedName>
</protein>